<evidence type="ECO:0000313" key="2">
    <source>
        <dbReference type="Proteomes" id="UP001596317"/>
    </source>
</evidence>
<organism evidence="1 2">
    <name type="scientific">Deinococcus multiflagellatus</name>
    <dbReference type="NCBI Taxonomy" id="1656887"/>
    <lineage>
        <taxon>Bacteria</taxon>
        <taxon>Thermotogati</taxon>
        <taxon>Deinococcota</taxon>
        <taxon>Deinococci</taxon>
        <taxon>Deinococcales</taxon>
        <taxon>Deinococcaceae</taxon>
        <taxon>Deinococcus</taxon>
    </lineage>
</organism>
<name>A0ABW1ZHV4_9DEIO</name>
<dbReference type="Proteomes" id="UP001596317">
    <property type="component" value="Unassembled WGS sequence"/>
</dbReference>
<dbReference type="RefSeq" id="WP_224607950.1">
    <property type="nucleotide sequence ID" value="NZ_JAIQXV010000007.1"/>
</dbReference>
<dbReference type="EMBL" id="JBHSWB010000001">
    <property type="protein sequence ID" value="MFC6660093.1"/>
    <property type="molecule type" value="Genomic_DNA"/>
</dbReference>
<reference evidence="2" key="1">
    <citation type="journal article" date="2019" name="Int. J. Syst. Evol. Microbiol.">
        <title>The Global Catalogue of Microorganisms (GCM) 10K type strain sequencing project: providing services to taxonomists for standard genome sequencing and annotation.</title>
        <authorList>
            <consortium name="The Broad Institute Genomics Platform"/>
            <consortium name="The Broad Institute Genome Sequencing Center for Infectious Disease"/>
            <person name="Wu L."/>
            <person name="Ma J."/>
        </authorList>
    </citation>
    <scope>NUCLEOTIDE SEQUENCE [LARGE SCALE GENOMIC DNA]</scope>
    <source>
        <strain evidence="2">CCUG 63830</strain>
    </source>
</reference>
<evidence type="ECO:0000313" key="1">
    <source>
        <dbReference type="EMBL" id="MFC6660093.1"/>
    </source>
</evidence>
<keyword evidence="2" id="KW-1185">Reference proteome</keyword>
<comment type="caution">
    <text evidence="1">The sequence shown here is derived from an EMBL/GenBank/DDBJ whole genome shotgun (WGS) entry which is preliminary data.</text>
</comment>
<sequence length="120" mass="13476">MSRLEDIRARVQGRLRAKADLMYPETLTFRLGPHEWKDVRCSVVDKQLLKPDALARLQAVATDQRLSVLQLRVVDVHPDDTVPFPGASTPFQGGTLEILEWSDPDPYTGLRVGTAVKRDP</sequence>
<proteinExistence type="predicted"/>
<protein>
    <submittedName>
        <fullName evidence="1">Uncharacterized protein</fullName>
    </submittedName>
</protein>
<accession>A0ABW1ZHV4</accession>
<gene>
    <name evidence="1" type="ORF">ACFP90_06800</name>
</gene>